<dbReference type="EMBL" id="GGEC01000993">
    <property type="protein sequence ID" value="MBW81476.1"/>
    <property type="molecule type" value="Transcribed_RNA"/>
</dbReference>
<evidence type="ECO:0000313" key="1">
    <source>
        <dbReference type="EMBL" id="MBW81476.1"/>
    </source>
</evidence>
<proteinExistence type="predicted"/>
<reference evidence="1" key="1">
    <citation type="submission" date="2018-02" db="EMBL/GenBank/DDBJ databases">
        <title>Rhizophora mucronata_Transcriptome.</title>
        <authorList>
            <person name="Meera S.P."/>
            <person name="Sreeshan A."/>
            <person name="Augustine A."/>
        </authorList>
    </citation>
    <scope>NUCLEOTIDE SEQUENCE</scope>
    <source>
        <tissue evidence="1">Leaf</tissue>
    </source>
</reference>
<protein>
    <submittedName>
        <fullName evidence="1">Uncharacterized protein</fullName>
    </submittedName>
</protein>
<dbReference type="AlphaFoldDB" id="A0A2P2IJS6"/>
<accession>A0A2P2IJS6</accession>
<sequence length="64" mass="7444">MEKCHLTYNMVQLGLEPRTKRLLIKCPYCCVTSIGQATPISSPLDQTFELEILTVTKNICWFWH</sequence>
<organism evidence="1">
    <name type="scientific">Rhizophora mucronata</name>
    <name type="common">Asiatic mangrove</name>
    <dbReference type="NCBI Taxonomy" id="61149"/>
    <lineage>
        <taxon>Eukaryota</taxon>
        <taxon>Viridiplantae</taxon>
        <taxon>Streptophyta</taxon>
        <taxon>Embryophyta</taxon>
        <taxon>Tracheophyta</taxon>
        <taxon>Spermatophyta</taxon>
        <taxon>Magnoliopsida</taxon>
        <taxon>eudicotyledons</taxon>
        <taxon>Gunneridae</taxon>
        <taxon>Pentapetalae</taxon>
        <taxon>rosids</taxon>
        <taxon>fabids</taxon>
        <taxon>Malpighiales</taxon>
        <taxon>Rhizophoraceae</taxon>
        <taxon>Rhizophora</taxon>
    </lineage>
</organism>
<name>A0A2P2IJS6_RHIMU</name>